<dbReference type="KEGG" id="cel:CELE_C04B4.1"/>
<dbReference type="STRING" id="6239.C04B4.1.2"/>
<dbReference type="FunCoup" id="Q17619">
    <property type="interactions" value="14"/>
</dbReference>
<dbReference type="RefSeq" id="NP_510047.2">
    <property type="nucleotide sequence ID" value="NM_077646.4"/>
</dbReference>
<keyword evidence="3" id="KW-1185">Reference proteome</keyword>
<evidence type="ECO:0000313" key="4">
    <source>
        <dbReference type="WormBase" id="C04B4.1"/>
    </source>
</evidence>
<dbReference type="AlphaFoldDB" id="Q17619"/>
<evidence type="ECO:0000313" key="3">
    <source>
        <dbReference type="Proteomes" id="UP000001940"/>
    </source>
</evidence>
<dbReference type="PANTHER" id="PTHR36949:SF1">
    <property type="entry name" value="ANAPHASE-PROMOTING COMPLEX SUBUNIT 1-RELATED"/>
    <property type="match status" value="1"/>
</dbReference>
<proteinExistence type="predicted"/>
<dbReference type="GO" id="GO:0010629">
    <property type="term" value="P:negative regulation of gene expression"/>
    <property type="evidence" value="ECO:0000318"/>
    <property type="project" value="GO_Central"/>
</dbReference>
<organism evidence="2 3">
    <name type="scientific">Caenorhabditis elegans</name>
    <dbReference type="NCBI Taxonomy" id="6239"/>
    <lineage>
        <taxon>Eukaryota</taxon>
        <taxon>Metazoa</taxon>
        <taxon>Ecdysozoa</taxon>
        <taxon>Nematoda</taxon>
        <taxon>Chromadorea</taxon>
        <taxon>Rhabditida</taxon>
        <taxon>Rhabditina</taxon>
        <taxon>Rhabditomorpha</taxon>
        <taxon>Rhabditoidea</taxon>
        <taxon>Rhabditidae</taxon>
        <taxon>Peloderinae</taxon>
        <taxon>Caenorhabditis</taxon>
    </lineage>
</organism>
<dbReference type="GO" id="GO:0005737">
    <property type="term" value="C:cytoplasm"/>
    <property type="evidence" value="ECO:0000318"/>
    <property type="project" value="GO_Central"/>
</dbReference>
<dbReference type="AGR" id="WB:WBGene00007289"/>
<dbReference type="OrthoDB" id="5789077at2759"/>
<evidence type="ECO:0000259" key="1">
    <source>
        <dbReference type="Pfam" id="PF26288"/>
    </source>
</evidence>
<dbReference type="CTD" id="182188"/>
<protein>
    <submittedName>
        <fullName evidence="2">DUF4708 domain-containing protein</fullName>
    </submittedName>
</protein>
<dbReference type="HOGENOM" id="CLU_555798_0_0_1"/>
<dbReference type="eggNOG" id="ENOG502SF1N">
    <property type="taxonomic scope" value="Eukaryota"/>
</dbReference>
<dbReference type="PhylomeDB" id="Q17619"/>
<dbReference type="InParanoid" id="Q17619"/>
<name>Q17619_CAEEL</name>
<dbReference type="GeneID" id="182188"/>
<gene>
    <name evidence="2 4" type="ORF">C04B4.1</name>
    <name evidence="2" type="ORF">CELE_C04B4.1</name>
</gene>
<dbReference type="PaxDb" id="6239-C04B4.1.2"/>
<reference evidence="2 3" key="1">
    <citation type="journal article" date="1998" name="Science">
        <title>Genome sequence of the nematode C. elegans: a platform for investigating biology.</title>
        <authorList>
            <consortium name="The C. elegans sequencing consortium"/>
            <person name="Sulson J.E."/>
            <person name="Waterston R."/>
        </authorList>
    </citation>
    <scope>NUCLEOTIDE SEQUENCE [LARGE SCALE GENOMIC DNA]</scope>
    <source>
        <strain evidence="2 3">Bristol N2</strain>
    </source>
</reference>
<sequence length="491" mass="55436">MSHETPDPLSLPTIPLFTPNDFPPISVKPIQLDPLEKLKTQFNTTTSKVIPNSSYVSQALPFVLLSFGKVCWLSSQGGVIRTRDNRNCTFQLNDFCDNSVTDLTKVLRIGFILKFSAIQNEEKEYTATSVHPICGHETKIKFRENKIVEVKSSCNILSKDFYCPMMELVACQFLLGTFRGNITISLPFCSIIAQLSLYAENSLKKYIGDSTTKLRVFIERRTHLFRVDGEVVVLLHPIVLTTVNMLSGYLLRSGGVTSVQNVLTFYQSPIFPAYLRNYFGSDFNSLVRILEGHKWIFAVFPDKDYVSTLRNLPPFNYFGYFDNQFFIAPPLHQAIYQSCPPGLQNDHSQYLSCFQRPMPSVSEKTQEELPLKLMLPTLPVTPNQPFNSIDPLHCSSATGEGTTLYNAAWEHVEKHMNLCSFEQKIQANLIKNASNFNSGTSLFSTINEWNILGKPDELNKSKADTNISSIYGVNEVLTEKFGPINYGPIHN</sequence>
<feature type="domain" description="Lin-66-like winged helix" evidence="1">
    <location>
        <begin position="157"/>
        <end position="236"/>
    </location>
</feature>
<dbReference type="EMBL" id="BX284606">
    <property type="protein sequence ID" value="CAA93526.2"/>
    <property type="molecule type" value="Genomic_DNA"/>
</dbReference>
<dbReference type="UCSC" id="C04B4.1">
    <property type="organism name" value="c. elegans"/>
</dbReference>
<dbReference type="Proteomes" id="UP000001940">
    <property type="component" value="Chromosome X"/>
</dbReference>
<dbReference type="Pfam" id="PF26288">
    <property type="entry name" value="WHD_lin-66"/>
    <property type="match status" value="1"/>
</dbReference>
<accession>Q17619</accession>
<dbReference type="WormBase" id="C04B4.1">
    <property type="protein sequence ID" value="CE43193"/>
    <property type="gene ID" value="WBGene00007289"/>
</dbReference>
<evidence type="ECO:0000313" key="2">
    <source>
        <dbReference type="EMBL" id="CAA93526.2"/>
    </source>
</evidence>
<dbReference type="PANTHER" id="PTHR36949">
    <property type="entry name" value="PROTEIN CBR-LIN-66"/>
    <property type="match status" value="1"/>
</dbReference>
<dbReference type="InterPro" id="IPR058991">
    <property type="entry name" value="Lin-66-like_WHD"/>
</dbReference>